<dbReference type="AlphaFoldDB" id="A0A2I1MLJ9"/>
<feature type="signal peptide" evidence="1">
    <location>
        <begin position="1"/>
        <end position="22"/>
    </location>
</feature>
<organism evidence="2 3">
    <name type="scientific">Aerococcus sanguinicola</name>
    <dbReference type="NCBI Taxonomy" id="119206"/>
    <lineage>
        <taxon>Bacteria</taxon>
        <taxon>Bacillati</taxon>
        <taxon>Bacillota</taxon>
        <taxon>Bacilli</taxon>
        <taxon>Lactobacillales</taxon>
        <taxon>Aerococcaceae</taxon>
        <taxon>Aerococcus</taxon>
    </lineage>
</organism>
<dbReference type="Proteomes" id="UP000234239">
    <property type="component" value="Unassembled WGS sequence"/>
</dbReference>
<feature type="chain" id="PRO_5014181012" description="Lipoprotein" evidence="1">
    <location>
        <begin position="23"/>
        <end position="153"/>
    </location>
</feature>
<dbReference type="RefSeq" id="WP_101603822.1">
    <property type="nucleotide sequence ID" value="NZ_PKGY01000005.1"/>
</dbReference>
<dbReference type="OrthoDB" id="1783168at2"/>
<proteinExistence type="predicted"/>
<evidence type="ECO:0000256" key="1">
    <source>
        <dbReference type="SAM" id="SignalP"/>
    </source>
</evidence>
<accession>A0A2I1MLJ9</accession>
<evidence type="ECO:0008006" key="4">
    <source>
        <dbReference type="Google" id="ProtNLM"/>
    </source>
</evidence>
<dbReference type="EMBL" id="PKGY01000005">
    <property type="protein sequence ID" value="PKZ21015.1"/>
    <property type="molecule type" value="Genomic_DNA"/>
</dbReference>
<reference evidence="2 3" key="1">
    <citation type="submission" date="2017-12" db="EMBL/GenBank/DDBJ databases">
        <title>Phylogenetic diversity of female urinary microbiome.</title>
        <authorList>
            <person name="Thomas-White K."/>
            <person name="Wolfe A.J."/>
        </authorList>
    </citation>
    <scope>NUCLEOTIDE SEQUENCE [LARGE SCALE GENOMIC DNA]</scope>
    <source>
        <strain evidence="2 3">UMB0139</strain>
    </source>
</reference>
<sequence length="153" mass="17018">MKRRTILLLCMLLIFATLTACSKDEILNAYDKVVSSTGELQLTKERNLVGTKKSGEDDYTGEYTAEYENFTGKEYIFGGTTIDRKAGNEIEVKCNLNIEKGVAKLMFVSGSDDPEVLMEESGEWSGTIKLPKGGNYLFIEADDLYGSMKLEVN</sequence>
<gene>
    <name evidence="2" type="ORF">CYJ28_08440</name>
</gene>
<dbReference type="PROSITE" id="PS51257">
    <property type="entry name" value="PROKAR_LIPOPROTEIN"/>
    <property type="match status" value="1"/>
</dbReference>
<protein>
    <recommendedName>
        <fullName evidence="4">Lipoprotein</fullName>
    </recommendedName>
</protein>
<name>A0A2I1MLJ9_9LACT</name>
<evidence type="ECO:0000313" key="2">
    <source>
        <dbReference type="EMBL" id="PKZ21015.1"/>
    </source>
</evidence>
<evidence type="ECO:0000313" key="3">
    <source>
        <dbReference type="Proteomes" id="UP000234239"/>
    </source>
</evidence>
<comment type="caution">
    <text evidence="2">The sequence shown here is derived from an EMBL/GenBank/DDBJ whole genome shotgun (WGS) entry which is preliminary data.</text>
</comment>
<keyword evidence="1" id="KW-0732">Signal</keyword>